<protein>
    <submittedName>
        <fullName evidence="1">Uncharacterized protein</fullName>
    </submittedName>
</protein>
<organism evidence="1 2">
    <name type="scientific">Pseudonocardia thermophila</name>
    <dbReference type="NCBI Taxonomy" id="1848"/>
    <lineage>
        <taxon>Bacteria</taxon>
        <taxon>Bacillati</taxon>
        <taxon>Actinomycetota</taxon>
        <taxon>Actinomycetes</taxon>
        <taxon>Pseudonocardiales</taxon>
        <taxon>Pseudonocardiaceae</taxon>
        <taxon>Pseudonocardia</taxon>
    </lineage>
</organism>
<sequence>MCVKMTGVSFSVAAMDTTDTTAWWQCPGCGVEAELDLEIVVTAGPAAQPCPDCGEAMVERLPWEVAA</sequence>
<dbReference type="EMBL" id="FRAP01000021">
    <property type="protein sequence ID" value="SHL21474.1"/>
    <property type="molecule type" value="Genomic_DNA"/>
</dbReference>
<dbReference type="STRING" id="1848.SAMN05443637_12155"/>
<keyword evidence="2" id="KW-1185">Reference proteome</keyword>
<dbReference type="Proteomes" id="UP000184363">
    <property type="component" value="Unassembled WGS sequence"/>
</dbReference>
<accession>A0A1M6YT31</accession>
<gene>
    <name evidence="1" type="ORF">SAMN05443637_12155</name>
</gene>
<reference evidence="1 2" key="1">
    <citation type="submission" date="2016-11" db="EMBL/GenBank/DDBJ databases">
        <authorList>
            <person name="Jaros S."/>
            <person name="Januszkiewicz K."/>
            <person name="Wedrychowicz H."/>
        </authorList>
    </citation>
    <scope>NUCLEOTIDE SEQUENCE [LARGE SCALE GENOMIC DNA]</scope>
    <source>
        <strain evidence="1 2">DSM 43832</strain>
    </source>
</reference>
<evidence type="ECO:0000313" key="1">
    <source>
        <dbReference type="EMBL" id="SHL21474.1"/>
    </source>
</evidence>
<dbReference type="AlphaFoldDB" id="A0A1M6YT31"/>
<evidence type="ECO:0000313" key="2">
    <source>
        <dbReference type="Proteomes" id="UP000184363"/>
    </source>
</evidence>
<name>A0A1M6YT31_PSETH</name>
<proteinExistence type="predicted"/>